<proteinExistence type="predicted"/>
<gene>
    <name evidence="1" type="primary">Acey_s0912.g3007</name>
    <name evidence="1" type="ORF">Y032_0912g3007</name>
</gene>
<sequence>MACLTATLSLRPFTTKSFRAINTTPTRYPAQTQRCRCGAYHRPKTRLQVIFPHKPLLFALSRTIVSCISGITLPSVMKHHCAMDPEIRWERRKSLSSREAVLRANDSDILAIELKVSEFCGVFEEGDDLFAVCLCERSYCNTPEDMLDVIDDSMNSETALPTLANDRNMFTMNSTTNTTLKKELLDCMRKKLLESKKSEKNDDSRFVTTYLYI</sequence>
<protein>
    <submittedName>
        <fullName evidence="1">Uncharacterized protein</fullName>
    </submittedName>
</protein>
<evidence type="ECO:0000313" key="1">
    <source>
        <dbReference type="EMBL" id="EYC36283.1"/>
    </source>
</evidence>
<dbReference type="Proteomes" id="UP000024635">
    <property type="component" value="Unassembled WGS sequence"/>
</dbReference>
<keyword evidence="2" id="KW-1185">Reference proteome</keyword>
<name>A0A016WB89_9BILA</name>
<organism evidence="1 2">
    <name type="scientific">Ancylostoma ceylanicum</name>
    <dbReference type="NCBI Taxonomy" id="53326"/>
    <lineage>
        <taxon>Eukaryota</taxon>
        <taxon>Metazoa</taxon>
        <taxon>Ecdysozoa</taxon>
        <taxon>Nematoda</taxon>
        <taxon>Chromadorea</taxon>
        <taxon>Rhabditida</taxon>
        <taxon>Rhabditina</taxon>
        <taxon>Rhabditomorpha</taxon>
        <taxon>Strongyloidea</taxon>
        <taxon>Ancylostomatidae</taxon>
        <taxon>Ancylostomatinae</taxon>
        <taxon>Ancylostoma</taxon>
    </lineage>
</organism>
<comment type="caution">
    <text evidence="1">The sequence shown here is derived from an EMBL/GenBank/DDBJ whole genome shotgun (WGS) entry which is preliminary data.</text>
</comment>
<evidence type="ECO:0000313" key="2">
    <source>
        <dbReference type="Proteomes" id="UP000024635"/>
    </source>
</evidence>
<accession>A0A016WB89</accession>
<reference evidence="2" key="1">
    <citation type="journal article" date="2015" name="Nat. Genet.">
        <title>The genome and transcriptome of the zoonotic hookworm Ancylostoma ceylanicum identify infection-specific gene families.</title>
        <authorList>
            <person name="Schwarz E.M."/>
            <person name="Hu Y."/>
            <person name="Antoshechkin I."/>
            <person name="Miller M.M."/>
            <person name="Sternberg P.W."/>
            <person name="Aroian R.V."/>
        </authorList>
    </citation>
    <scope>NUCLEOTIDE SEQUENCE</scope>
    <source>
        <strain evidence="2">HY135</strain>
    </source>
</reference>
<dbReference type="AlphaFoldDB" id="A0A016WB89"/>
<dbReference type="EMBL" id="JARK01000512">
    <property type="protein sequence ID" value="EYC36283.1"/>
    <property type="molecule type" value="Genomic_DNA"/>
</dbReference>